<dbReference type="InterPro" id="IPR029150">
    <property type="entry name" value="dCache_3"/>
</dbReference>
<evidence type="ECO:0000256" key="6">
    <source>
        <dbReference type="PROSITE-ProRule" id="PRU00284"/>
    </source>
</evidence>
<keyword evidence="4 6" id="KW-0807">Transducer</keyword>
<dbReference type="CDD" id="cd06225">
    <property type="entry name" value="HAMP"/>
    <property type="match status" value="1"/>
</dbReference>
<dbReference type="PANTHER" id="PTHR32089">
    <property type="entry name" value="METHYL-ACCEPTING CHEMOTAXIS PROTEIN MCPB"/>
    <property type="match status" value="1"/>
</dbReference>
<dbReference type="Pfam" id="PF00672">
    <property type="entry name" value="HAMP"/>
    <property type="match status" value="1"/>
</dbReference>
<dbReference type="PROSITE" id="PS50885">
    <property type="entry name" value="HAMP"/>
    <property type="match status" value="1"/>
</dbReference>
<evidence type="ECO:0000256" key="3">
    <source>
        <dbReference type="ARBA" id="ARBA00023136"/>
    </source>
</evidence>
<evidence type="ECO:0000256" key="1">
    <source>
        <dbReference type="ARBA" id="ARBA00004236"/>
    </source>
</evidence>
<dbReference type="Gene3D" id="3.30.450.20">
    <property type="entry name" value="PAS domain"/>
    <property type="match status" value="1"/>
</dbReference>
<name>A0ABS7USL2_9BACI</name>
<dbReference type="InterPro" id="IPR029151">
    <property type="entry name" value="Sensor-like_sf"/>
</dbReference>
<dbReference type="EMBL" id="JAIQUM010000029">
    <property type="protein sequence ID" value="MBZ5751296.1"/>
    <property type="molecule type" value="Genomic_DNA"/>
</dbReference>
<dbReference type="Pfam" id="PF14827">
    <property type="entry name" value="dCache_3"/>
    <property type="match status" value="1"/>
</dbReference>
<sequence>MFKLKSLNKKLLLVLCSTAIIPLVLLSGILLFNIDRGFSTLTKQTQESTKNSVINSLNIASMELLELTKLYAQDKELINTFRTSTRDSLAVEVQPIFDRLHKEQKLSVFEFGDEHGIVSFRGHNPAKFGDDKGGLAAIQATLNGEELSGFEFGSSGLAVRAFVPIKYNNEVIGTLQTGIDDHFLEKITQSIQGVQLNLYNEKGETIASSNNDQVGTYLKDQVTIDKVLSGTEISLDNEESLQTFIPMYDPTKTVVIGMIGITQDISIIKQVDQTTTLITLIVLGLTLLLVTIVALLFSRSISHPIKQVAYFMDELAKGNFDKHYQGKESADEIGLLTKSMIQMQKNFKEMVLKIRNTSDVIKNQSTLLTQSANEMSAGSQQIATTMQELSVGAESQANSSLKLAEKMSDFSRKTQFAAKNGDEISFTTKQVLELTEQGRKMMEISVKEMSLIYNIVTDSVAKVNELDEQAEQITEMIKVIQNIAEQTNLLALNAAIEAARAGEHGKGFAVVADEVRKLSGQVKLSVGDITQTVNSIQHGSKQVTASLEEGYEKVSSGTIQIQTTGKTFVEITDAVSNMVEKINGIVTNLAQINNDTATIQSVIEQIASISGESAAGIEETADSSQQTSSSMEQISNNAKALENLSKDLNDLVRQFNI</sequence>
<organism evidence="10 11">
    <name type="scientific">Metabacillus rhizolycopersici</name>
    <dbReference type="NCBI Taxonomy" id="2875709"/>
    <lineage>
        <taxon>Bacteria</taxon>
        <taxon>Bacillati</taxon>
        <taxon>Bacillota</taxon>
        <taxon>Bacilli</taxon>
        <taxon>Bacillales</taxon>
        <taxon>Bacillaceae</taxon>
        <taxon>Metabacillus</taxon>
    </lineage>
</organism>
<dbReference type="InterPro" id="IPR004089">
    <property type="entry name" value="MCPsignal_dom"/>
</dbReference>
<protein>
    <submittedName>
        <fullName evidence="10">Methyl-accepting chemotaxis protein</fullName>
    </submittedName>
</protein>
<dbReference type="Gene3D" id="6.10.340.10">
    <property type="match status" value="1"/>
</dbReference>
<dbReference type="SUPFAM" id="SSF103190">
    <property type="entry name" value="Sensory domain-like"/>
    <property type="match status" value="1"/>
</dbReference>
<keyword evidence="11" id="KW-1185">Reference proteome</keyword>
<dbReference type="SMART" id="SM00283">
    <property type="entry name" value="MA"/>
    <property type="match status" value="1"/>
</dbReference>
<evidence type="ECO:0000313" key="10">
    <source>
        <dbReference type="EMBL" id="MBZ5751296.1"/>
    </source>
</evidence>
<feature type="domain" description="HAMP" evidence="9">
    <location>
        <begin position="299"/>
        <end position="352"/>
    </location>
</feature>
<dbReference type="PROSITE" id="PS50111">
    <property type="entry name" value="CHEMOTAXIS_TRANSDUC_2"/>
    <property type="match status" value="1"/>
</dbReference>
<keyword evidence="2" id="KW-1003">Cell membrane</keyword>
<feature type="transmembrane region" description="Helical" evidence="7">
    <location>
        <begin position="12"/>
        <end position="34"/>
    </location>
</feature>
<comment type="similarity">
    <text evidence="5">Belongs to the methyl-accepting chemotaxis (MCP) protein family.</text>
</comment>
<dbReference type="Pfam" id="PF00015">
    <property type="entry name" value="MCPsignal"/>
    <property type="match status" value="1"/>
</dbReference>
<evidence type="ECO:0000259" key="9">
    <source>
        <dbReference type="PROSITE" id="PS50885"/>
    </source>
</evidence>
<dbReference type="Gene3D" id="1.10.287.950">
    <property type="entry name" value="Methyl-accepting chemotaxis protein"/>
    <property type="match status" value="1"/>
</dbReference>
<keyword evidence="7" id="KW-0812">Transmembrane</keyword>
<evidence type="ECO:0000256" key="4">
    <source>
        <dbReference type="ARBA" id="ARBA00023224"/>
    </source>
</evidence>
<evidence type="ECO:0000256" key="7">
    <source>
        <dbReference type="SAM" id="Phobius"/>
    </source>
</evidence>
<dbReference type="CDD" id="cd11386">
    <property type="entry name" value="MCP_signal"/>
    <property type="match status" value="1"/>
</dbReference>
<comment type="caution">
    <text evidence="10">The sequence shown here is derived from an EMBL/GenBank/DDBJ whole genome shotgun (WGS) entry which is preliminary data.</text>
</comment>
<dbReference type="SUPFAM" id="SSF58104">
    <property type="entry name" value="Methyl-accepting chemotaxis protein (MCP) signaling domain"/>
    <property type="match status" value="1"/>
</dbReference>
<keyword evidence="3 7" id="KW-0472">Membrane</keyword>
<keyword evidence="7" id="KW-1133">Transmembrane helix</keyword>
<evidence type="ECO:0000259" key="8">
    <source>
        <dbReference type="PROSITE" id="PS50111"/>
    </source>
</evidence>
<evidence type="ECO:0000256" key="5">
    <source>
        <dbReference type="ARBA" id="ARBA00029447"/>
    </source>
</evidence>
<feature type="domain" description="Methyl-accepting transducer" evidence="8">
    <location>
        <begin position="371"/>
        <end position="621"/>
    </location>
</feature>
<dbReference type="InterPro" id="IPR003660">
    <property type="entry name" value="HAMP_dom"/>
</dbReference>
<dbReference type="SMART" id="SM00304">
    <property type="entry name" value="HAMP"/>
    <property type="match status" value="1"/>
</dbReference>
<dbReference type="PANTHER" id="PTHR32089:SF112">
    <property type="entry name" value="LYSOZYME-LIKE PROTEIN-RELATED"/>
    <property type="match status" value="1"/>
</dbReference>
<evidence type="ECO:0000313" key="11">
    <source>
        <dbReference type="Proteomes" id="UP001165287"/>
    </source>
</evidence>
<evidence type="ECO:0000256" key="2">
    <source>
        <dbReference type="ARBA" id="ARBA00022475"/>
    </source>
</evidence>
<dbReference type="RefSeq" id="WP_224139555.1">
    <property type="nucleotide sequence ID" value="NZ_JAIQUM010000029.1"/>
</dbReference>
<accession>A0ABS7USL2</accession>
<dbReference type="Proteomes" id="UP001165287">
    <property type="component" value="Unassembled WGS sequence"/>
</dbReference>
<comment type="subcellular location">
    <subcellularLocation>
        <location evidence="1">Cell membrane</location>
    </subcellularLocation>
</comment>
<proteinExistence type="inferred from homology"/>
<gene>
    <name evidence="10" type="ORF">K9V48_13825</name>
</gene>
<feature type="transmembrane region" description="Helical" evidence="7">
    <location>
        <begin position="277"/>
        <end position="297"/>
    </location>
</feature>
<reference evidence="10" key="1">
    <citation type="submission" date="2024-05" db="EMBL/GenBank/DDBJ databases">
        <title>Metabacillus sp. nov., isolated from the rhizosphere soil of tomato plants.</title>
        <authorList>
            <person name="Ma R."/>
        </authorList>
    </citation>
    <scope>NUCLEOTIDE SEQUENCE</scope>
    <source>
        <strain evidence="10">DBTR6</strain>
    </source>
</reference>